<dbReference type="RefSeq" id="WP_203761789.1">
    <property type="nucleotide sequence ID" value="NZ_BAAABO010000054.1"/>
</dbReference>
<gene>
    <name evidence="1" type="ORF">Ade02nite_25140</name>
</gene>
<sequence>MTYGIYFDRRTSAEALRQALHSVYGVPLELIYTGPYEDLNDYPGPDPIALITPVDGQFGHELSAGDKLEELTKASELELAQAICRITGGRALVDDGSVAPDYWFLVAADGSYGRVLTEPDNDELTIVHALEPIAGEPELPVVPPPDWAQVWRQK</sequence>
<evidence type="ECO:0000313" key="2">
    <source>
        <dbReference type="Proteomes" id="UP000609879"/>
    </source>
</evidence>
<proteinExistence type="predicted"/>
<accession>A0ABQ3Y1K9</accession>
<keyword evidence="2" id="KW-1185">Reference proteome</keyword>
<comment type="caution">
    <text evidence="1">The sequence shown here is derived from an EMBL/GenBank/DDBJ whole genome shotgun (WGS) entry which is preliminary data.</text>
</comment>
<organism evidence="1 2">
    <name type="scientific">Paractinoplanes deccanensis</name>
    <dbReference type="NCBI Taxonomy" id="113561"/>
    <lineage>
        <taxon>Bacteria</taxon>
        <taxon>Bacillati</taxon>
        <taxon>Actinomycetota</taxon>
        <taxon>Actinomycetes</taxon>
        <taxon>Micromonosporales</taxon>
        <taxon>Micromonosporaceae</taxon>
        <taxon>Paractinoplanes</taxon>
    </lineage>
</organism>
<protein>
    <submittedName>
        <fullName evidence="1">Uncharacterized protein</fullName>
    </submittedName>
</protein>
<name>A0ABQ3Y1K9_9ACTN</name>
<dbReference type="Proteomes" id="UP000609879">
    <property type="component" value="Unassembled WGS sequence"/>
</dbReference>
<reference evidence="1 2" key="1">
    <citation type="submission" date="2021-01" db="EMBL/GenBank/DDBJ databases">
        <title>Whole genome shotgun sequence of Actinoplanes deccanensis NBRC 13994.</title>
        <authorList>
            <person name="Komaki H."/>
            <person name="Tamura T."/>
        </authorList>
    </citation>
    <scope>NUCLEOTIDE SEQUENCE [LARGE SCALE GENOMIC DNA]</scope>
    <source>
        <strain evidence="1 2">NBRC 13994</strain>
    </source>
</reference>
<evidence type="ECO:0000313" key="1">
    <source>
        <dbReference type="EMBL" id="GID73873.1"/>
    </source>
</evidence>
<dbReference type="EMBL" id="BOMI01000043">
    <property type="protein sequence ID" value="GID73873.1"/>
    <property type="molecule type" value="Genomic_DNA"/>
</dbReference>